<dbReference type="InterPro" id="IPR002893">
    <property type="entry name" value="Znf_MYND"/>
</dbReference>
<dbReference type="GO" id="GO:0008270">
    <property type="term" value="F:zinc ion binding"/>
    <property type="evidence" value="ECO:0007669"/>
    <property type="project" value="UniProtKB-KW"/>
</dbReference>
<evidence type="ECO:0000259" key="6">
    <source>
        <dbReference type="PROSITE" id="PS50865"/>
    </source>
</evidence>
<evidence type="ECO:0000256" key="4">
    <source>
        <dbReference type="PROSITE-ProRule" id="PRU00134"/>
    </source>
</evidence>
<dbReference type="InterPro" id="IPR025605">
    <property type="entry name" value="OST-HTH/LOTUS_dom"/>
</dbReference>
<dbReference type="PANTHER" id="PTHR35378:SF1">
    <property type="entry name" value="C2H2-TYPE DOMAIN-CONTAINING PROTEIN"/>
    <property type="match status" value="1"/>
</dbReference>
<evidence type="ECO:0000313" key="8">
    <source>
        <dbReference type="EMBL" id="CAE8602659.1"/>
    </source>
</evidence>
<evidence type="ECO:0008006" key="10">
    <source>
        <dbReference type="Google" id="ProtNLM"/>
    </source>
</evidence>
<dbReference type="Gene3D" id="2.20.70.10">
    <property type="match status" value="1"/>
</dbReference>
<reference evidence="8" key="1">
    <citation type="submission" date="2021-02" db="EMBL/GenBank/DDBJ databases">
        <authorList>
            <person name="Dougan E. K."/>
            <person name="Rhodes N."/>
            <person name="Thang M."/>
            <person name="Chan C."/>
        </authorList>
    </citation>
    <scope>NUCLEOTIDE SEQUENCE</scope>
</reference>
<dbReference type="Pfam" id="PF01753">
    <property type="entry name" value="zf-MYND"/>
    <property type="match status" value="1"/>
</dbReference>
<dbReference type="AlphaFoldDB" id="A0A813ESI8"/>
<gene>
    <name evidence="8" type="ORF">PGLA1383_LOCUS20899</name>
</gene>
<dbReference type="OrthoDB" id="416586at2759"/>
<dbReference type="Gene3D" id="3.30.420.610">
    <property type="entry name" value="LOTUS domain-like"/>
    <property type="match status" value="1"/>
</dbReference>
<name>A0A813ESI8_POLGL</name>
<keyword evidence="3" id="KW-0862">Zinc</keyword>
<dbReference type="SUPFAM" id="SSF51045">
    <property type="entry name" value="WW domain"/>
    <property type="match status" value="1"/>
</dbReference>
<evidence type="ECO:0000259" key="5">
    <source>
        <dbReference type="PROSITE" id="PS50020"/>
    </source>
</evidence>
<dbReference type="InterPro" id="IPR001202">
    <property type="entry name" value="WW_dom"/>
</dbReference>
<sequence length="789" mass="87200">MITEVDSFLKRPLPTGWAVHQTDQGCEYGAGYTYYMHAATSQTQWTRPDEEEFLRYLGQKLRRPPTAGSRLFFASLRDRNRRDRFAALEEQVDHLSAARHFGLRDECTGLHSVIDFPPFTGIPDENDTSHRYYLAESGCHVDITRHWCLLGEIKDVSMSLRPRIAAKDKSGRSFRTHAHIKDRSSTLKLDDMKVGNTLALMCPEMHSFMDGTVGIRQENPDTAYIFRAGLGQLVAEGDKILANPQRCYGCGAAASKKCFRCGVAIYCGKPCQLQHWHSAHKHLCTQMTVFRNLLSLDFSRKPGGNLADFCELARPARNSVSHSISACQLPRPCFCGFQHLELANSDDCPMTGFENHLDFPPAACLPQAGGGSEDKTSRQFFYDADDAPFRHWAIVAEVLAVNRDVLKATTKFGEQIQLIVNGNWDTSVVKPGHCIVGLYAVCKGTGEHGEVIVALEHQRHIHFRTKTGLRGLLNAEAHVYHLFANDSKAPGGPATPIVRPEFEGFEDLPQADGQTLKKLFARQALGGFSFCEGHPGMWDSGGLISGGGQSNTENVGRDPGDQCSQSDAGNALAKVAADLRAILVDHPQGLRGGLLPSAFEACHGRRLDPKALGFKSLRRLLEALSPDLVVNSQPPAGETGKVGSDVWVQLRLAAAPVAAEVPKPVQANEAPAFGLTRLKPNEICFTHDSIQSKFRDGRPLLDTFRQLKEGSVEVTDIPTIQVCWQPAAGYDARFWTYTGNRRLWVFRQLQELGHVQEIEVVVVDKIVPKFRMTTRDGGQTVRVRGETHA</sequence>
<dbReference type="SUPFAM" id="SSF144232">
    <property type="entry name" value="HIT/MYND zinc finger-like"/>
    <property type="match status" value="1"/>
</dbReference>
<evidence type="ECO:0000259" key="7">
    <source>
        <dbReference type="PROSITE" id="PS51644"/>
    </source>
</evidence>
<dbReference type="InterPro" id="IPR041966">
    <property type="entry name" value="LOTUS-like"/>
</dbReference>
<protein>
    <recommendedName>
        <fullName evidence="10">MYND-type domain-containing protein</fullName>
    </recommendedName>
</protein>
<keyword evidence="9" id="KW-1185">Reference proteome</keyword>
<evidence type="ECO:0000256" key="2">
    <source>
        <dbReference type="ARBA" id="ARBA00022771"/>
    </source>
</evidence>
<dbReference type="Proteomes" id="UP000654075">
    <property type="component" value="Unassembled WGS sequence"/>
</dbReference>
<dbReference type="PROSITE" id="PS50865">
    <property type="entry name" value="ZF_MYND_2"/>
    <property type="match status" value="1"/>
</dbReference>
<dbReference type="PROSITE" id="PS01360">
    <property type="entry name" value="ZF_MYND_1"/>
    <property type="match status" value="1"/>
</dbReference>
<comment type="caution">
    <text evidence="8">The sequence shown here is derived from an EMBL/GenBank/DDBJ whole genome shotgun (WGS) entry which is preliminary data.</text>
</comment>
<dbReference type="Pfam" id="PF12872">
    <property type="entry name" value="OST-HTH"/>
    <property type="match status" value="1"/>
</dbReference>
<keyword evidence="1" id="KW-0479">Metal-binding</keyword>
<feature type="domain" description="MYND-type" evidence="6">
    <location>
        <begin position="247"/>
        <end position="284"/>
    </location>
</feature>
<evidence type="ECO:0000256" key="1">
    <source>
        <dbReference type="ARBA" id="ARBA00022723"/>
    </source>
</evidence>
<dbReference type="InterPro" id="IPR036020">
    <property type="entry name" value="WW_dom_sf"/>
</dbReference>
<dbReference type="PROSITE" id="PS50020">
    <property type="entry name" value="WW_DOMAIN_2"/>
    <property type="match status" value="1"/>
</dbReference>
<dbReference type="EMBL" id="CAJNNV010014518">
    <property type="protein sequence ID" value="CAE8602659.1"/>
    <property type="molecule type" value="Genomic_DNA"/>
</dbReference>
<dbReference type="PANTHER" id="PTHR35378">
    <property type="entry name" value="UNNAMED PRODUCT"/>
    <property type="match status" value="1"/>
</dbReference>
<evidence type="ECO:0000256" key="3">
    <source>
        <dbReference type="ARBA" id="ARBA00022833"/>
    </source>
</evidence>
<keyword evidence="2 4" id="KW-0863">Zinc-finger</keyword>
<dbReference type="CDD" id="cd08824">
    <property type="entry name" value="LOTUS"/>
    <property type="match status" value="1"/>
</dbReference>
<dbReference type="Gene3D" id="6.10.140.2220">
    <property type="match status" value="1"/>
</dbReference>
<feature type="domain" description="HTH OST-type" evidence="7">
    <location>
        <begin position="571"/>
        <end position="652"/>
    </location>
</feature>
<dbReference type="CDD" id="cd00201">
    <property type="entry name" value="WW"/>
    <property type="match status" value="1"/>
</dbReference>
<dbReference type="PROSITE" id="PS51644">
    <property type="entry name" value="HTH_OST"/>
    <property type="match status" value="1"/>
</dbReference>
<feature type="domain" description="WW" evidence="5">
    <location>
        <begin position="11"/>
        <end position="50"/>
    </location>
</feature>
<evidence type="ECO:0000313" key="9">
    <source>
        <dbReference type="Proteomes" id="UP000654075"/>
    </source>
</evidence>
<dbReference type="SMART" id="SM00456">
    <property type="entry name" value="WW"/>
    <property type="match status" value="1"/>
</dbReference>
<organism evidence="8 9">
    <name type="scientific">Polarella glacialis</name>
    <name type="common">Dinoflagellate</name>
    <dbReference type="NCBI Taxonomy" id="89957"/>
    <lineage>
        <taxon>Eukaryota</taxon>
        <taxon>Sar</taxon>
        <taxon>Alveolata</taxon>
        <taxon>Dinophyceae</taxon>
        <taxon>Suessiales</taxon>
        <taxon>Suessiaceae</taxon>
        <taxon>Polarella</taxon>
    </lineage>
</organism>
<proteinExistence type="predicted"/>
<accession>A0A813ESI8</accession>